<feature type="disulfide bond" evidence="8">
    <location>
        <begin position="116"/>
        <end position="134"/>
    </location>
</feature>
<dbReference type="PANTHER" id="PTHR24270">
    <property type="entry name" value="LOW-DENSITY LIPOPROTEIN RECEPTOR-RELATED"/>
    <property type="match status" value="1"/>
</dbReference>
<dbReference type="InterPro" id="IPR050685">
    <property type="entry name" value="LDLR"/>
</dbReference>
<dbReference type="PROSITE" id="PS50068">
    <property type="entry name" value="LDLRA_2"/>
    <property type="match status" value="3"/>
</dbReference>
<feature type="disulfide bond" evidence="8">
    <location>
        <begin position="4"/>
        <end position="16"/>
    </location>
</feature>
<dbReference type="SUPFAM" id="SSF57424">
    <property type="entry name" value="LDL receptor-like module"/>
    <property type="match status" value="2"/>
</dbReference>
<protein>
    <submittedName>
        <fullName evidence="9">G-protein coupled receptor GRL101-like protein</fullName>
    </submittedName>
</protein>
<accession>A0A443SAS0</accession>
<comment type="caution">
    <text evidence="9">The sequence shown here is derived from an EMBL/GenBank/DDBJ whole genome shotgun (WGS) entry which is preliminary data.</text>
</comment>
<evidence type="ECO:0000313" key="10">
    <source>
        <dbReference type="Proteomes" id="UP000288716"/>
    </source>
</evidence>
<dbReference type="PROSITE" id="PS01209">
    <property type="entry name" value="LDLRA_1"/>
    <property type="match status" value="2"/>
</dbReference>
<dbReference type="GO" id="GO:0016192">
    <property type="term" value="P:vesicle-mediated transport"/>
    <property type="evidence" value="ECO:0007669"/>
    <property type="project" value="UniProtKB-ARBA"/>
</dbReference>
<dbReference type="EMBL" id="NCKV01004699">
    <property type="protein sequence ID" value="RWS24580.1"/>
    <property type="molecule type" value="Genomic_DNA"/>
</dbReference>
<dbReference type="STRING" id="299467.A0A443SAS0"/>
<feature type="non-terminal residue" evidence="9">
    <location>
        <position position="1"/>
    </location>
</feature>
<keyword evidence="3" id="KW-0812">Transmembrane</keyword>
<keyword evidence="9" id="KW-0675">Receptor</keyword>
<dbReference type="VEuPathDB" id="VectorBase:LDEU007460"/>
<dbReference type="InterPro" id="IPR002172">
    <property type="entry name" value="LDrepeatLR_classA_rpt"/>
</dbReference>
<dbReference type="AlphaFoldDB" id="A0A443SAS0"/>
<dbReference type="Gene3D" id="4.10.400.10">
    <property type="entry name" value="Low-density Lipoprotein Receptor"/>
    <property type="match status" value="3"/>
</dbReference>
<dbReference type="GO" id="GO:0005886">
    <property type="term" value="C:plasma membrane"/>
    <property type="evidence" value="ECO:0007669"/>
    <property type="project" value="TreeGrafter"/>
</dbReference>
<keyword evidence="4" id="KW-0677">Repeat</keyword>
<keyword evidence="7 8" id="KW-1015">Disulfide bond</keyword>
<comment type="subcellular location">
    <subcellularLocation>
        <location evidence="2">Endomembrane system</location>
    </subcellularLocation>
    <subcellularLocation>
        <location evidence="1">Membrane</location>
        <topology evidence="1">Single-pass membrane protein</topology>
    </subcellularLocation>
</comment>
<evidence type="ECO:0000256" key="7">
    <source>
        <dbReference type="ARBA" id="ARBA00023157"/>
    </source>
</evidence>
<evidence type="ECO:0000256" key="5">
    <source>
        <dbReference type="ARBA" id="ARBA00022989"/>
    </source>
</evidence>
<dbReference type="InterPro" id="IPR036055">
    <property type="entry name" value="LDL_receptor-like_sf"/>
</dbReference>
<dbReference type="CDD" id="cd00112">
    <property type="entry name" value="LDLa"/>
    <property type="match status" value="1"/>
</dbReference>
<keyword evidence="5" id="KW-1133">Transmembrane helix</keyword>
<dbReference type="SMART" id="SM00192">
    <property type="entry name" value="LDLa"/>
    <property type="match status" value="3"/>
</dbReference>
<evidence type="ECO:0000256" key="2">
    <source>
        <dbReference type="ARBA" id="ARBA00004308"/>
    </source>
</evidence>
<comment type="caution">
    <text evidence="8">Lacks conserved residue(s) required for the propagation of feature annotation.</text>
</comment>
<dbReference type="InterPro" id="IPR023415">
    <property type="entry name" value="LDLR_class-A_CS"/>
</dbReference>
<dbReference type="GO" id="GO:0012505">
    <property type="term" value="C:endomembrane system"/>
    <property type="evidence" value="ECO:0007669"/>
    <property type="project" value="UniProtKB-SubCell"/>
</dbReference>
<feature type="disulfide bond" evidence="8">
    <location>
        <begin position="23"/>
        <end position="38"/>
    </location>
</feature>
<feature type="disulfide bond" evidence="8">
    <location>
        <begin position="66"/>
        <end position="78"/>
    </location>
</feature>
<gene>
    <name evidence="9" type="ORF">B4U80_04502</name>
</gene>
<keyword evidence="6" id="KW-0472">Membrane</keyword>
<name>A0A443SAS0_9ACAR</name>
<reference evidence="9 10" key="1">
    <citation type="journal article" date="2018" name="Gigascience">
        <title>Genomes of trombidid mites reveal novel predicted allergens and laterally-transferred genes associated with secondary metabolism.</title>
        <authorList>
            <person name="Dong X."/>
            <person name="Chaisiri K."/>
            <person name="Xia D."/>
            <person name="Armstrong S.D."/>
            <person name="Fang Y."/>
            <person name="Donnelly M.J."/>
            <person name="Kadowaki T."/>
            <person name="McGarry J.W."/>
            <person name="Darby A.C."/>
            <person name="Makepeace B.L."/>
        </authorList>
    </citation>
    <scope>NUCLEOTIDE SEQUENCE [LARGE SCALE GENOMIC DNA]</scope>
    <source>
        <strain evidence="9">UoL-UT</strain>
    </source>
</reference>
<evidence type="ECO:0000256" key="1">
    <source>
        <dbReference type="ARBA" id="ARBA00004167"/>
    </source>
</evidence>
<evidence type="ECO:0000313" key="9">
    <source>
        <dbReference type="EMBL" id="RWS24580.1"/>
    </source>
</evidence>
<sequence length="152" mass="17562">NYTCGANRFKCRNGQCIPFKWVCDWRPDCIDGSDEANCGNNNNIIIDFLVSIKREQFVCFIEIRDCKNDEFRCKNGQCIPYRFKCLMTNNSREGCVDNSHLQDCGVWKCDGNQIKCAESYCVDEQLKCDGKIDCFTSWTDEEGCFIKFTSKS</sequence>
<dbReference type="FunFam" id="4.10.400.10:FF:000113">
    <property type="entry name" value="Low-density lipoprotein receptor-related protein 8"/>
    <property type="match status" value="1"/>
</dbReference>
<dbReference type="OrthoDB" id="5958943at2759"/>
<dbReference type="PRINTS" id="PR00261">
    <property type="entry name" value="LDLRECEPTOR"/>
</dbReference>
<evidence type="ECO:0000256" key="6">
    <source>
        <dbReference type="ARBA" id="ARBA00023136"/>
    </source>
</evidence>
<evidence type="ECO:0000256" key="3">
    <source>
        <dbReference type="ARBA" id="ARBA00022692"/>
    </source>
</evidence>
<organism evidence="9 10">
    <name type="scientific">Leptotrombidium deliense</name>
    <dbReference type="NCBI Taxonomy" id="299467"/>
    <lineage>
        <taxon>Eukaryota</taxon>
        <taxon>Metazoa</taxon>
        <taxon>Ecdysozoa</taxon>
        <taxon>Arthropoda</taxon>
        <taxon>Chelicerata</taxon>
        <taxon>Arachnida</taxon>
        <taxon>Acari</taxon>
        <taxon>Acariformes</taxon>
        <taxon>Trombidiformes</taxon>
        <taxon>Prostigmata</taxon>
        <taxon>Anystina</taxon>
        <taxon>Parasitengona</taxon>
        <taxon>Trombiculoidea</taxon>
        <taxon>Trombiculidae</taxon>
        <taxon>Leptotrombidium</taxon>
    </lineage>
</organism>
<keyword evidence="10" id="KW-1185">Reference proteome</keyword>
<feature type="disulfide bond" evidence="8">
    <location>
        <begin position="11"/>
        <end position="29"/>
    </location>
</feature>
<dbReference type="Proteomes" id="UP000288716">
    <property type="component" value="Unassembled WGS sequence"/>
</dbReference>
<dbReference type="Pfam" id="PF00057">
    <property type="entry name" value="Ldl_recept_a"/>
    <property type="match status" value="2"/>
</dbReference>
<feature type="non-terminal residue" evidence="9">
    <location>
        <position position="152"/>
    </location>
</feature>
<evidence type="ECO:0000256" key="8">
    <source>
        <dbReference type="PROSITE-ProRule" id="PRU00124"/>
    </source>
</evidence>
<feature type="disulfide bond" evidence="8">
    <location>
        <begin position="109"/>
        <end position="121"/>
    </location>
</feature>
<evidence type="ECO:0000256" key="4">
    <source>
        <dbReference type="ARBA" id="ARBA00022737"/>
    </source>
</evidence>
<proteinExistence type="predicted"/>